<organism evidence="2 3">
    <name type="scientific">Sphingobium yanoikuyae ATCC 51230</name>
    <dbReference type="NCBI Taxonomy" id="883163"/>
    <lineage>
        <taxon>Bacteria</taxon>
        <taxon>Pseudomonadati</taxon>
        <taxon>Pseudomonadota</taxon>
        <taxon>Alphaproteobacteria</taxon>
        <taxon>Sphingomonadales</taxon>
        <taxon>Sphingomonadaceae</taxon>
        <taxon>Sphingobium</taxon>
    </lineage>
</organism>
<keyword evidence="3" id="KW-1185">Reference proteome</keyword>
<dbReference type="AlphaFoldDB" id="K9CN06"/>
<reference evidence="2 3" key="1">
    <citation type="submission" date="2012-09" db="EMBL/GenBank/DDBJ databases">
        <title>The Genome Sequence of Sphingobium yanoikuyae ATCC 51230.</title>
        <authorList>
            <consortium name="The Broad Institute Genome Sequencing Platform"/>
            <person name="Earl A."/>
            <person name="Ward D."/>
            <person name="Feldgarden M."/>
            <person name="Gevers D."/>
            <person name="Huys G."/>
            <person name="Walker B."/>
            <person name="Young S.K."/>
            <person name="Zeng Q."/>
            <person name="Gargeya S."/>
            <person name="Fitzgerald M."/>
            <person name="Haas B."/>
            <person name="Abouelleil A."/>
            <person name="Alvarado L."/>
            <person name="Arachchi H.M."/>
            <person name="Berlin A.M."/>
            <person name="Chapman S.B."/>
            <person name="Goldberg J."/>
            <person name="Griggs A."/>
            <person name="Gujja S."/>
            <person name="Hansen M."/>
            <person name="Howarth C."/>
            <person name="Imamovic A."/>
            <person name="Larimer J."/>
            <person name="McCowen C."/>
            <person name="Montmayeur A."/>
            <person name="Murphy C."/>
            <person name="Neiman D."/>
            <person name="Pearson M."/>
            <person name="Priest M."/>
            <person name="Roberts A."/>
            <person name="Saif S."/>
            <person name="Shea T."/>
            <person name="Sisk P."/>
            <person name="Sykes S."/>
            <person name="Wortman J."/>
            <person name="Nusbaum C."/>
            <person name="Birren B."/>
        </authorList>
    </citation>
    <scope>NUCLEOTIDE SEQUENCE [LARGE SCALE GENOMIC DNA]</scope>
    <source>
        <strain evidence="2 3">ATCC 51230</strain>
    </source>
</reference>
<protein>
    <submittedName>
        <fullName evidence="2">Uncharacterized protein</fullName>
    </submittedName>
</protein>
<name>K9CN06_SPHYA</name>
<evidence type="ECO:0000313" key="2">
    <source>
        <dbReference type="EMBL" id="EKU73689.1"/>
    </source>
</evidence>
<accession>K9CN06</accession>
<dbReference type="EMBL" id="AGZU01000014">
    <property type="protein sequence ID" value="EKU73689.1"/>
    <property type="molecule type" value="Genomic_DNA"/>
</dbReference>
<dbReference type="HOGENOM" id="CLU_1336819_0_0_5"/>
<keyword evidence="1" id="KW-1133">Transmembrane helix</keyword>
<comment type="caution">
    <text evidence="2">The sequence shown here is derived from an EMBL/GenBank/DDBJ whole genome shotgun (WGS) entry which is preliminary data.</text>
</comment>
<feature type="transmembrane region" description="Helical" evidence="1">
    <location>
        <begin position="7"/>
        <end position="26"/>
    </location>
</feature>
<dbReference type="Proteomes" id="UP000009887">
    <property type="component" value="Unassembled WGS sequence"/>
</dbReference>
<gene>
    <name evidence="2" type="ORF">HMPREF9718_03694</name>
</gene>
<keyword evidence="1" id="KW-0812">Transmembrane</keyword>
<evidence type="ECO:0000256" key="1">
    <source>
        <dbReference type="SAM" id="Phobius"/>
    </source>
</evidence>
<proteinExistence type="predicted"/>
<feature type="transmembrane region" description="Helical" evidence="1">
    <location>
        <begin position="38"/>
        <end position="56"/>
    </location>
</feature>
<sequence>MCRYRLARFISFILSIAALFFYAPFISKAFEEIGFLRFLPIGICLIVGFVFTLRWIEDSIEGKRNASREVHNSNFPVPSVRASGWGDTLIASETSIDEAFETTKGRRDGIIGVVDEDRNQLILQWNKKGWGIELIPNGERVRKIAVKTNNKFSGKEIGVTGFLGAIFKSPSGDSFDHQTAQDVVRSFFGWGKMPHNIAWSTVIYN</sequence>
<evidence type="ECO:0000313" key="3">
    <source>
        <dbReference type="Proteomes" id="UP000009887"/>
    </source>
</evidence>
<keyword evidence="1" id="KW-0472">Membrane</keyword>